<protein>
    <submittedName>
        <fullName evidence="5">Diguanylate cyclase/phosphodiesterase with PAS/PAC sensor(S)</fullName>
    </submittedName>
</protein>
<dbReference type="PROSITE" id="PS50887">
    <property type="entry name" value="GGDEF"/>
    <property type="match status" value="1"/>
</dbReference>
<evidence type="ECO:0000313" key="6">
    <source>
        <dbReference type="Proteomes" id="UP000002714"/>
    </source>
</evidence>
<dbReference type="SUPFAM" id="SSF55073">
    <property type="entry name" value="Nucleotide cyclase"/>
    <property type="match status" value="1"/>
</dbReference>
<dbReference type="CDD" id="cd01948">
    <property type="entry name" value="EAL"/>
    <property type="match status" value="1"/>
</dbReference>
<dbReference type="CDD" id="cd00130">
    <property type="entry name" value="PAS"/>
    <property type="match status" value="2"/>
</dbReference>
<dbReference type="SMART" id="SM00091">
    <property type="entry name" value="PAS"/>
    <property type="match status" value="2"/>
</dbReference>
<dbReference type="Gene3D" id="3.30.70.270">
    <property type="match status" value="1"/>
</dbReference>
<dbReference type="SUPFAM" id="SSF141868">
    <property type="entry name" value="EAL domain-like"/>
    <property type="match status" value="1"/>
</dbReference>
<dbReference type="NCBIfam" id="TIGR00229">
    <property type="entry name" value="sensory_box"/>
    <property type="match status" value="2"/>
</dbReference>
<dbReference type="STRING" id="326298.Suden_0528"/>
<dbReference type="RefSeq" id="WP_011372162.1">
    <property type="nucleotide sequence ID" value="NC_007575.1"/>
</dbReference>
<feature type="domain" description="PAS" evidence="1">
    <location>
        <begin position="59"/>
        <end position="106"/>
    </location>
</feature>
<organism evidence="5 6">
    <name type="scientific">Sulfurimonas denitrificans (strain ATCC 33889 / DSM 1251)</name>
    <name type="common">Thiomicrospira denitrificans (strain ATCC 33889 / DSM 1251)</name>
    <dbReference type="NCBI Taxonomy" id="326298"/>
    <lineage>
        <taxon>Bacteria</taxon>
        <taxon>Pseudomonadati</taxon>
        <taxon>Campylobacterota</taxon>
        <taxon>Epsilonproteobacteria</taxon>
        <taxon>Campylobacterales</taxon>
        <taxon>Sulfurimonadaceae</taxon>
        <taxon>Sulfurimonas</taxon>
    </lineage>
</organism>
<dbReference type="eggNOG" id="COG5001">
    <property type="taxonomic scope" value="Bacteria"/>
</dbReference>
<gene>
    <name evidence="5" type="ordered locus">Suden_0528</name>
</gene>
<dbReference type="Pfam" id="PF08447">
    <property type="entry name" value="PAS_3"/>
    <property type="match status" value="1"/>
</dbReference>
<dbReference type="KEGG" id="tdn:Suden_0528"/>
<dbReference type="NCBIfam" id="TIGR00254">
    <property type="entry name" value="GGDEF"/>
    <property type="match status" value="1"/>
</dbReference>
<reference evidence="5 6" key="1">
    <citation type="journal article" date="2008" name="Appl. Environ. Microbiol.">
        <title>Genome of the epsilonproteobacterial chemolithoautotroph Sulfurimonas denitrificans.</title>
        <authorList>
            <person name="Sievert S.M."/>
            <person name="Scott K.M."/>
            <person name="Klotz M.G."/>
            <person name="Chain P.S.G."/>
            <person name="Hauser L.J."/>
            <person name="Hemp J."/>
            <person name="Huegler M."/>
            <person name="Land M."/>
            <person name="Lapidus A."/>
            <person name="Larimer F.W."/>
            <person name="Lucas S."/>
            <person name="Malfatti S.A."/>
            <person name="Meyer F."/>
            <person name="Paulsen I.T."/>
            <person name="Ren Q."/>
            <person name="Simon J."/>
            <person name="Bailey K."/>
            <person name="Diaz E."/>
            <person name="Fitzpatrick K.A."/>
            <person name="Glover B."/>
            <person name="Gwatney N."/>
            <person name="Korajkic A."/>
            <person name="Long A."/>
            <person name="Mobberley J.M."/>
            <person name="Pantry S.N."/>
            <person name="Pazder G."/>
            <person name="Peterson S."/>
            <person name="Quintanilla J.D."/>
            <person name="Sprinkle R."/>
            <person name="Stephens J."/>
            <person name="Thomas P."/>
            <person name="Vaughn R."/>
            <person name="Weber M.J."/>
            <person name="Wooten L.L."/>
        </authorList>
    </citation>
    <scope>NUCLEOTIDE SEQUENCE [LARGE SCALE GENOMIC DNA]</scope>
    <source>
        <strain evidence="6">ATCC 33889 / DSM 1251</strain>
    </source>
</reference>
<dbReference type="CDD" id="cd01949">
    <property type="entry name" value="GGDEF"/>
    <property type="match status" value="1"/>
</dbReference>
<dbReference type="PROSITE" id="PS50113">
    <property type="entry name" value="PAC"/>
    <property type="match status" value="2"/>
</dbReference>
<dbReference type="InterPro" id="IPR052155">
    <property type="entry name" value="Biofilm_reg_signaling"/>
</dbReference>
<dbReference type="InterPro" id="IPR029787">
    <property type="entry name" value="Nucleotide_cyclase"/>
</dbReference>
<dbReference type="Pfam" id="PF00990">
    <property type="entry name" value="GGDEF"/>
    <property type="match status" value="1"/>
</dbReference>
<dbReference type="Gene3D" id="3.20.20.450">
    <property type="entry name" value="EAL domain"/>
    <property type="match status" value="1"/>
</dbReference>
<dbReference type="AlphaFoldDB" id="Q30T73"/>
<dbReference type="Gene3D" id="2.10.70.100">
    <property type="match status" value="1"/>
</dbReference>
<feature type="domain" description="PAS" evidence="1">
    <location>
        <begin position="158"/>
        <end position="204"/>
    </location>
</feature>
<feature type="domain" description="EAL" evidence="3">
    <location>
        <begin position="456"/>
        <end position="707"/>
    </location>
</feature>
<evidence type="ECO:0000259" key="4">
    <source>
        <dbReference type="PROSITE" id="PS50887"/>
    </source>
</evidence>
<proteinExistence type="predicted"/>
<dbReference type="InterPro" id="IPR000014">
    <property type="entry name" value="PAS"/>
</dbReference>
<dbReference type="SMART" id="SM00267">
    <property type="entry name" value="GGDEF"/>
    <property type="match status" value="1"/>
</dbReference>
<evidence type="ECO:0000259" key="2">
    <source>
        <dbReference type="PROSITE" id="PS50113"/>
    </source>
</evidence>
<dbReference type="InterPro" id="IPR001610">
    <property type="entry name" value="PAC"/>
</dbReference>
<dbReference type="Pfam" id="PF00563">
    <property type="entry name" value="EAL"/>
    <property type="match status" value="1"/>
</dbReference>
<dbReference type="HOGENOM" id="CLU_000445_70_20_7"/>
<dbReference type="InterPro" id="IPR013655">
    <property type="entry name" value="PAS_fold_3"/>
</dbReference>
<dbReference type="PANTHER" id="PTHR44757">
    <property type="entry name" value="DIGUANYLATE CYCLASE DGCP"/>
    <property type="match status" value="1"/>
</dbReference>
<dbReference type="EMBL" id="CP000153">
    <property type="protein sequence ID" value="ABB43808.1"/>
    <property type="molecule type" value="Genomic_DNA"/>
</dbReference>
<keyword evidence="6" id="KW-1185">Reference proteome</keyword>
<dbReference type="SMART" id="SM00086">
    <property type="entry name" value="PAC"/>
    <property type="match status" value="2"/>
</dbReference>
<evidence type="ECO:0000259" key="3">
    <source>
        <dbReference type="PROSITE" id="PS50883"/>
    </source>
</evidence>
<dbReference type="Proteomes" id="UP000002714">
    <property type="component" value="Chromosome"/>
</dbReference>
<dbReference type="PROSITE" id="PS50112">
    <property type="entry name" value="PAS"/>
    <property type="match status" value="2"/>
</dbReference>
<feature type="domain" description="PAC" evidence="2">
    <location>
        <begin position="231"/>
        <end position="283"/>
    </location>
</feature>
<feature type="domain" description="GGDEF" evidence="4">
    <location>
        <begin position="315"/>
        <end position="447"/>
    </location>
</feature>
<dbReference type="Pfam" id="PF13426">
    <property type="entry name" value="PAS_9"/>
    <property type="match status" value="1"/>
</dbReference>
<sequence length="707" mass="81220">MINNHNDDSFAFYGINSDSIVDQSNIDIETIKSLIRNLNEAQEIAQIGHWKLNINTNELFWSDETYRIFGLKPKEVKPSYENFFTFVHEDDRSLVNDAYIKSLEDKSPYSIIHRIITKDKKLKYVEERCVHKLDESGNVVKSIGTVHDITERVEHEKELEIASNVFKYSSDGIVITDKNNNIVSVNKSFEKLTGYSKEEIIGKNPKLLSSGWGDEEFYKNMWSSLLSNDLWRDELWDRKKDGSLYAIEQTIICVRDKNQDIVNYIGMSRDITEAKNKEEKIHQLAFYDFLTKLPNAKLFQQEVEAYIKSTHYNNETFAILFLDLDNFKWVNDSLGHQIGDLLLIEIAAKLKEIISQDSIISRLGGDEFVILAPYENLLTISQLANTILCSVKDPIKVQNREVNVSWSIGISLYPQNGENYNDLLKNADAAMYESKNRGKNTFRYFNDMMNQDAMYRLELDTKLRYAITNNSFFLNYQPKYSFEHGKTIGVEALIRWIDKDLGFIAPDKFIPIAEESSYINEIGSWVMKQALNDLKIINSKLSSPISISINVSGKQLEHESFYDEARTLLKESGIEPSLVEFEITETSIMQNIDHVVDILKKIKMLGVKISIDDFGTGYSSMSYLKKLPIDTLKIDREFIKELEIDEDSKSIVNAIIALAKSFKLTTVAEGVENEEQKLILDGLNCDMTQGYLYSRPLSLDDLLAFLS</sequence>
<accession>Q30T73</accession>
<dbReference type="PANTHER" id="PTHR44757:SF2">
    <property type="entry name" value="BIOFILM ARCHITECTURE MAINTENANCE PROTEIN MBAA"/>
    <property type="match status" value="1"/>
</dbReference>
<evidence type="ECO:0000313" key="5">
    <source>
        <dbReference type="EMBL" id="ABB43808.1"/>
    </source>
</evidence>
<dbReference type="SUPFAM" id="SSF55785">
    <property type="entry name" value="PYP-like sensor domain (PAS domain)"/>
    <property type="match status" value="2"/>
</dbReference>
<dbReference type="InterPro" id="IPR035919">
    <property type="entry name" value="EAL_sf"/>
</dbReference>
<name>Q30T73_SULDN</name>
<dbReference type="InterPro" id="IPR001633">
    <property type="entry name" value="EAL_dom"/>
</dbReference>
<dbReference type="InterPro" id="IPR035965">
    <property type="entry name" value="PAS-like_dom_sf"/>
</dbReference>
<dbReference type="InterPro" id="IPR000700">
    <property type="entry name" value="PAS-assoc_C"/>
</dbReference>
<dbReference type="PROSITE" id="PS50883">
    <property type="entry name" value="EAL"/>
    <property type="match status" value="1"/>
</dbReference>
<dbReference type="InterPro" id="IPR043128">
    <property type="entry name" value="Rev_trsase/Diguanyl_cyclase"/>
</dbReference>
<dbReference type="OrthoDB" id="5372181at2"/>
<dbReference type="SMART" id="SM00052">
    <property type="entry name" value="EAL"/>
    <property type="match status" value="1"/>
</dbReference>
<dbReference type="Gene3D" id="3.30.450.20">
    <property type="entry name" value="PAS domain"/>
    <property type="match status" value="2"/>
</dbReference>
<dbReference type="InterPro" id="IPR000160">
    <property type="entry name" value="GGDEF_dom"/>
</dbReference>
<evidence type="ECO:0000259" key="1">
    <source>
        <dbReference type="PROSITE" id="PS50112"/>
    </source>
</evidence>
<feature type="domain" description="PAC" evidence="2">
    <location>
        <begin position="109"/>
        <end position="161"/>
    </location>
</feature>